<feature type="binding site" description="axial binding residue" evidence="5">
    <location>
        <position position="500"/>
    </location>
    <ligand>
        <name>heme</name>
        <dbReference type="ChEBI" id="CHEBI:30413"/>
    </ligand>
    <ligandPart>
        <name>Fe</name>
        <dbReference type="ChEBI" id="CHEBI:18248"/>
    </ligandPart>
</feature>
<dbReference type="STRING" id="1882483.A0A317XKR8"/>
<dbReference type="PROSITE" id="PS00086">
    <property type="entry name" value="CYTOCHROME_P450"/>
    <property type="match status" value="1"/>
</dbReference>
<dbReference type="InterPro" id="IPR001128">
    <property type="entry name" value="Cyt_P450"/>
</dbReference>
<dbReference type="PRINTS" id="PR00385">
    <property type="entry name" value="P450"/>
</dbReference>
<keyword evidence="7" id="KW-0472">Membrane</keyword>
<dbReference type="AlphaFoldDB" id="A0A317XKR8"/>
<dbReference type="InterPro" id="IPR017972">
    <property type="entry name" value="Cyt_P450_CS"/>
</dbReference>
<feature type="transmembrane region" description="Helical" evidence="7">
    <location>
        <begin position="21"/>
        <end position="40"/>
    </location>
</feature>
<dbReference type="GO" id="GO:0016705">
    <property type="term" value="F:oxidoreductase activity, acting on paired donors, with incorporation or reduction of molecular oxygen"/>
    <property type="evidence" value="ECO:0007669"/>
    <property type="project" value="InterPro"/>
</dbReference>
<proteinExistence type="inferred from homology"/>
<keyword evidence="6" id="KW-0503">Monooxygenase</keyword>
<accession>A0A317XKR8</accession>
<dbReference type="PRINTS" id="PR00463">
    <property type="entry name" value="EP450I"/>
</dbReference>
<keyword evidence="7" id="KW-0812">Transmembrane</keyword>
<protein>
    <submittedName>
        <fullName evidence="8">Cytochrome P450</fullName>
    </submittedName>
</protein>
<keyword evidence="3 6" id="KW-0560">Oxidoreductase</keyword>
<dbReference type="PANTHER" id="PTHR24296">
    <property type="entry name" value="CYTOCHROME P450"/>
    <property type="match status" value="1"/>
</dbReference>
<evidence type="ECO:0000256" key="6">
    <source>
        <dbReference type="RuleBase" id="RU000461"/>
    </source>
</evidence>
<dbReference type="InterPro" id="IPR002401">
    <property type="entry name" value="Cyt_P450_E_grp-I"/>
</dbReference>
<dbReference type="OrthoDB" id="1470350at2759"/>
<evidence type="ECO:0000256" key="4">
    <source>
        <dbReference type="ARBA" id="ARBA00023004"/>
    </source>
</evidence>
<evidence type="ECO:0000256" key="1">
    <source>
        <dbReference type="ARBA" id="ARBA00010617"/>
    </source>
</evidence>
<evidence type="ECO:0000313" key="9">
    <source>
        <dbReference type="Proteomes" id="UP000246740"/>
    </source>
</evidence>
<organism evidence="8 9">
    <name type="scientific">Testicularia cyperi</name>
    <dbReference type="NCBI Taxonomy" id="1882483"/>
    <lineage>
        <taxon>Eukaryota</taxon>
        <taxon>Fungi</taxon>
        <taxon>Dikarya</taxon>
        <taxon>Basidiomycota</taxon>
        <taxon>Ustilaginomycotina</taxon>
        <taxon>Ustilaginomycetes</taxon>
        <taxon>Ustilaginales</taxon>
        <taxon>Anthracoideaceae</taxon>
        <taxon>Testicularia</taxon>
    </lineage>
</organism>
<gene>
    <name evidence="8" type="ORF">BCV70DRAFT_201768</name>
</gene>
<evidence type="ECO:0000313" key="8">
    <source>
        <dbReference type="EMBL" id="PWY98457.1"/>
    </source>
</evidence>
<dbReference type="InParanoid" id="A0A317XKR8"/>
<dbReference type="InterPro" id="IPR036396">
    <property type="entry name" value="Cyt_P450_sf"/>
</dbReference>
<evidence type="ECO:0000256" key="3">
    <source>
        <dbReference type="ARBA" id="ARBA00023002"/>
    </source>
</evidence>
<dbReference type="Gene3D" id="1.10.630.10">
    <property type="entry name" value="Cytochrome P450"/>
    <property type="match status" value="1"/>
</dbReference>
<dbReference type="GO" id="GO:0004497">
    <property type="term" value="F:monooxygenase activity"/>
    <property type="evidence" value="ECO:0007669"/>
    <property type="project" value="UniProtKB-KW"/>
</dbReference>
<keyword evidence="7" id="KW-1133">Transmembrane helix</keyword>
<name>A0A317XKR8_9BASI</name>
<dbReference type="GO" id="GO:0020037">
    <property type="term" value="F:heme binding"/>
    <property type="evidence" value="ECO:0007669"/>
    <property type="project" value="InterPro"/>
</dbReference>
<dbReference type="Proteomes" id="UP000246740">
    <property type="component" value="Unassembled WGS sequence"/>
</dbReference>
<dbReference type="GO" id="GO:0006629">
    <property type="term" value="P:lipid metabolic process"/>
    <property type="evidence" value="ECO:0007669"/>
    <property type="project" value="UniProtKB-ARBA"/>
</dbReference>
<comment type="cofactor">
    <cofactor evidence="5">
        <name>heme</name>
        <dbReference type="ChEBI" id="CHEBI:30413"/>
    </cofactor>
</comment>
<keyword evidence="9" id="KW-1185">Reference proteome</keyword>
<evidence type="ECO:0000256" key="5">
    <source>
        <dbReference type="PIRSR" id="PIRSR602401-1"/>
    </source>
</evidence>
<keyword evidence="2 5" id="KW-0479">Metal-binding</keyword>
<reference evidence="8 9" key="1">
    <citation type="journal article" date="2018" name="Mol. Biol. Evol.">
        <title>Broad Genomic Sampling Reveals a Smut Pathogenic Ancestry of the Fungal Clade Ustilaginomycotina.</title>
        <authorList>
            <person name="Kijpornyongpan T."/>
            <person name="Mondo S.J."/>
            <person name="Barry K."/>
            <person name="Sandor L."/>
            <person name="Lee J."/>
            <person name="Lipzen A."/>
            <person name="Pangilinan J."/>
            <person name="LaButti K."/>
            <person name="Hainaut M."/>
            <person name="Henrissat B."/>
            <person name="Grigoriev I.V."/>
            <person name="Spatafora J.W."/>
            <person name="Aime M.C."/>
        </authorList>
    </citation>
    <scope>NUCLEOTIDE SEQUENCE [LARGE SCALE GENOMIC DNA]</scope>
    <source>
        <strain evidence="8 9">MCA 3645</strain>
    </source>
</reference>
<dbReference type="Pfam" id="PF00067">
    <property type="entry name" value="p450"/>
    <property type="match status" value="2"/>
</dbReference>
<evidence type="ECO:0000256" key="7">
    <source>
        <dbReference type="SAM" id="Phobius"/>
    </source>
</evidence>
<keyword evidence="4 5" id="KW-0408">Iron</keyword>
<comment type="similarity">
    <text evidence="1 6">Belongs to the cytochrome P450 family.</text>
</comment>
<dbReference type="SUPFAM" id="SSF48264">
    <property type="entry name" value="Cytochrome P450"/>
    <property type="match status" value="1"/>
</dbReference>
<sequence length="558" mass="62957">MSSTLLPSITTSFEKITTGQIALGVVVVFLLLCAISPRKYLFSSHRAGVKEVPGALPLVGNLVFLLEIASKKRRFLDEFLVQQRTIGKGGMPWAATFPNLGGRVTCINRPEYIRWVQKTNFENYIKGPDFVNNMGDVMSPHGIFVADGEIWKKQRKMASHIFSVGNFRTHVQSTIQRDLRSVNQLLNDASRKHVEINLPDLFFRFTLSSFSLMAFSADIKCLPTKSEDLEKVVEFAANFDYAQRVMDERFVDPIARFTELFSAQGRKMRKTIKALHEFCYEIIDLRMAARARGEAQAASGKGDKDLLALFMEQNLTRDELLPVVLNFLIAGRDTTAQALSWLFYEFQKNPESMEKCRQEIHEKLGAGASYRAMAYDDLGSLTYVQACFYEALRLHPSVPKNLKKAANDDVIRPYAQPLDGGEAAPNAVPTDKKLPDLIIKKGETVSWQDYAMARMPELWGPDCEQFKPERFLETKSDGSLGIKTYSQYLFHAFNAGPRLCLGQTLATYEGSAVVCEILGNFNVHYDNAAMKNDEPTYDDSLTLPVKNPYFVRFSARDD</sequence>
<dbReference type="EMBL" id="KZ819198">
    <property type="protein sequence ID" value="PWY98457.1"/>
    <property type="molecule type" value="Genomic_DNA"/>
</dbReference>
<keyword evidence="5 6" id="KW-0349">Heme</keyword>
<dbReference type="GO" id="GO:0005506">
    <property type="term" value="F:iron ion binding"/>
    <property type="evidence" value="ECO:0007669"/>
    <property type="project" value="InterPro"/>
</dbReference>
<evidence type="ECO:0000256" key="2">
    <source>
        <dbReference type="ARBA" id="ARBA00022723"/>
    </source>
</evidence>